<protein>
    <submittedName>
        <fullName evidence="1">Uncharacterized protein</fullName>
    </submittedName>
</protein>
<reference evidence="3" key="2">
    <citation type="journal article" date="2016" name="Nat. Commun.">
        <title>Genome analysis of three Pneumocystis species reveals adaptation mechanisms to life exclusively in mammalian hosts.</title>
        <authorList>
            <person name="Ma L."/>
            <person name="Chen Z."/>
            <person name="Huang D.W."/>
            <person name="Kutty G."/>
            <person name="Ishihara M."/>
            <person name="Wang H."/>
            <person name="Abouelleil A."/>
            <person name="Bishop L."/>
            <person name="Davey E."/>
            <person name="Deng R."/>
            <person name="Deng X."/>
            <person name="Fan L."/>
            <person name="Fantoni G."/>
            <person name="Fitzgerald M."/>
            <person name="Gogineni E."/>
            <person name="Goldberg J.M."/>
            <person name="Handley G."/>
            <person name="Hu X."/>
            <person name="Huber C."/>
            <person name="Jiao X."/>
            <person name="Jones K."/>
            <person name="Levin J.Z."/>
            <person name="Liu Y."/>
            <person name="Macdonald P."/>
            <person name="Melnikov A."/>
            <person name="Raley C."/>
            <person name="Sassi M."/>
            <person name="Sherman B.T."/>
            <person name="Song X."/>
            <person name="Sykes S."/>
            <person name="Tran B."/>
            <person name="Walsh L."/>
            <person name="Xia Y."/>
            <person name="Yang J."/>
            <person name="Young S."/>
            <person name="Zeng Q."/>
            <person name="Zheng X."/>
            <person name="Stephens R."/>
            <person name="Nusbaum C."/>
            <person name="Birren B.W."/>
            <person name="Azadi P."/>
            <person name="Lempicki R.A."/>
            <person name="Cuomo C.A."/>
            <person name="Kovacs J.A."/>
        </authorList>
    </citation>
    <scope>NUCLEOTIDE SEQUENCE [LARGE SCALE GENOMIC DNA]</scope>
    <source>
        <strain evidence="3">RU7</strain>
    </source>
</reference>
<dbReference type="RefSeq" id="XP_018228259.1">
    <property type="nucleotide sequence ID" value="XM_018375653.1"/>
</dbReference>
<proteinExistence type="predicted"/>
<name>A0A0W4ZD19_PNEJ7</name>
<dbReference type="GeneID" id="28942124"/>
<organism evidence="1 3">
    <name type="scientific">Pneumocystis jirovecii (strain RU7)</name>
    <name type="common">Human pneumocystis pneumonia agent</name>
    <dbReference type="NCBI Taxonomy" id="1408657"/>
    <lineage>
        <taxon>Eukaryota</taxon>
        <taxon>Fungi</taxon>
        <taxon>Dikarya</taxon>
        <taxon>Ascomycota</taxon>
        <taxon>Taphrinomycotina</taxon>
        <taxon>Pneumocystomycetes</taxon>
        <taxon>Pneumocystaceae</taxon>
        <taxon>Pneumocystis</taxon>
    </lineage>
</organism>
<dbReference type="EMBL" id="LFWA01000018">
    <property type="protein sequence ID" value="KTW26308.1"/>
    <property type="molecule type" value="Genomic_DNA"/>
</dbReference>
<evidence type="ECO:0000313" key="1">
    <source>
        <dbReference type="EMBL" id="KTW26308.1"/>
    </source>
</evidence>
<dbReference type="GeneID" id="28941908"/>
<dbReference type="Proteomes" id="UP000053447">
    <property type="component" value="Unassembled WGS sequence"/>
</dbReference>
<evidence type="ECO:0000313" key="3">
    <source>
        <dbReference type="Proteomes" id="UP000053447"/>
    </source>
</evidence>
<dbReference type="VEuPathDB" id="FungiDB:T551_03606"/>
<dbReference type="VEuPathDB" id="FungiDB:T551_03390"/>
<keyword evidence="3" id="KW-1185">Reference proteome</keyword>
<sequence length="64" mass="7560">MKQRQQKSGNNVRFETVYIEINLSMLNGFFIGRVFIYDIDNIYRGDSDWNLQIKGNKNAKNTKN</sequence>
<reference evidence="1" key="1">
    <citation type="submission" date="2015-06" db="EMBL/GenBank/DDBJ databases">
        <title>Mechanisms of Adaptation to a Mammalian Host Environment by Pneumocystis, an Opportunistic Pathogen of Immunosuppressed Patients.</title>
        <authorList>
            <consortium name="The Broad Institute Genomics Platform"/>
            <person name="Cuomo C.A."/>
            <person name="Ma L."/>
            <person name="Huang D.W."/>
            <person name="Kutty G."/>
            <person name="Bishop L."/>
            <person name="Fantoni G."/>
            <person name="Sherman B.T."/>
            <person name="Jiao X."/>
            <person name="Hu X."/>
            <person name="Yang J."/>
            <person name="Jones K."/>
            <person name="Raley C."/>
            <person name="Stephens R."/>
            <person name="Lempicki R.A."/>
            <person name="Kovacs J.A."/>
            <person name="Chen Z."/>
            <person name="Abouelleil A."/>
            <person name="Goldberg J."/>
            <person name="Priest M."/>
            <person name="Saif S."/>
            <person name="Sykes S."/>
            <person name="Young S."/>
            <person name="Zeng Q."/>
            <person name="Wortman J."/>
            <person name="Nusbaum C."/>
            <person name="Birren B."/>
            <person name="Gabriel S."/>
            <person name="Lander E."/>
        </authorList>
    </citation>
    <scope>NUCLEOTIDE SEQUENCE [LARGE SCALE GENOMIC DNA]</scope>
    <source>
        <strain evidence="1">RU7</strain>
    </source>
</reference>
<gene>
    <name evidence="2" type="ORF">T551_03390</name>
    <name evidence="1" type="ORF">T551_03606</name>
</gene>
<dbReference type="AlphaFoldDB" id="A0A0W4ZD19"/>
<accession>A0A0W4ZD19</accession>
<dbReference type="RefSeq" id="XP_018228011.1">
    <property type="nucleotide sequence ID" value="XM_018375869.1"/>
</dbReference>
<dbReference type="EMBL" id="LFWA01000016">
    <property type="protein sequence ID" value="KTW26928.1"/>
    <property type="molecule type" value="Genomic_DNA"/>
</dbReference>
<evidence type="ECO:0000313" key="2">
    <source>
        <dbReference type="EMBL" id="KTW26928.1"/>
    </source>
</evidence>
<comment type="caution">
    <text evidence="1">The sequence shown here is derived from an EMBL/GenBank/DDBJ whole genome shotgun (WGS) entry which is preliminary data.</text>
</comment>